<gene>
    <name evidence="2" type="ORF">GMBLW1_33030</name>
</gene>
<dbReference type="InParanoid" id="A0A6C2YGW3"/>
<evidence type="ECO:0000256" key="1">
    <source>
        <dbReference type="SAM" id="MobiDB-lite"/>
    </source>
</evidence>
<feature type="region of interest" description="Disordered" evidence="1">
    <location>
        <begin position="26"/>
        <end position="50"/>
    </location>
</feature>
<sequence length="120" mass="13159">MTTETISPRGMPWAVRGVREVVREGMSRRRACSDREVPADQTNDSARESESERIRLAVATFVVSRWGVCMGIWGFCSFGQGPTEEGVPVNDFDASDELQHFPQFAGVLVGLLEGSRLAPG</sequence>
<dbReference type="EMBL" id="LR593887">
    <property type="protein sequence ID" value="VTR96732.1"/>
    <property type="molecule type" value="Genomic_DNA"/>
</dbReference>
<reference evidence="2" key="1">
    <citation type="submission" date="2019-04" db="EMBL/GenBank/DDBJ databases">
        <authorList>
            <consortium name="Science for Life Laboratories"/>
        </authorList>
    </citation>
    <scope>NUCLEOTIDE SEQUENCE</scope>
    <source>
        <strain evidence="2">MBLW1</strain>
    </source>
</reference>
<evidence type="ECO:0000313" key="3">
    <source>
        <dbReference type="Proteomes" id="UP000464378"/>
    </source>
</evidence>
<name>A0A6C2YGW3_9BACT</name>
<dbReference type="AlphaFoldDB" id="A0A6C2YGW3"/>
<dbReference type="Proteomes" id="UP000464378">
    <property type="component" value="Chromosome"/>
</dbReference>
<accession>A0A6C2YGW3</accession>
<evidence type="ECO:0000313" key="2">
    <source>
        <dbReference type="EMBL" id="VIP00657.1"/>
    </source>
</evidence>
<keyword evidence="3" id="KW-1185">Reference proteome</keyword>
<proteinExistence type="predicted"/>
<dbReference type="KEGG" id="tim:GMBLW1_33030"/>
<dbReference type="EMBL" id="LR586016">
    <property type="protein sequence ID" value="VIP00657.1"/>
    <property type="molecule type" value="Genomic_DNA"/>
</dbReference>
<protein>
    <submittedName>
        <fullName evidence="2">Uncharacterized protein</fullName>
    </submittedName>
</protein>
<organism evidence="2">
    <name type="scientific">Tuwongella immobilis</name>
    <dbReference type="NCBI Taxonomy" id="692036"/>
    <lineage>
        <taxon>Bacteria</taxon>
        <taxon>Pseudomonadati</taxon>
        <taxon>Planctomycetota</taxon>
        <taxon>Planctomycetia</taxon>
        <taxon>Gemmatales</taxon>
        <taxon>Gemmataceae</taxon>
        <taxon>Tuwongella</taxon>
    </lineage>
</organism>
<dbReference type="RefSeq" id="WP_162655857.1">
    <property type="nucleotide sequence ID" value="NZ_LR593887.1"/>
</dbReference>
<feature type="compositionally biased region" description="Basic and acidic residues" evidence="1">
    <location>
        <begin position="26"/>
        <end position="38"/>
    </location>
</feature>